<dbReference type="InterPro" id="IPR003611">
    <property type="entry name" value="NUMOD3"/>
</dbReference>
<feature type="domain" description="Nuclease associated modular" evidence="2">
    <location>
        <begin position="185"/>
        <end position="214"/>
    </location>
</feature>
<organism evidence="3 4">
    <name type="scientific">Agromyces protaetiae</name>
    <dbReference type="NCBI Taxonomy" id="2509455"/>
    <lineage>
        <taxon>Bacteria</taxon>
        <taxon>Bacillati</taxon>
        <taxon>Actinomycetota</taxon>
        <taxon>Actinomycetes</taxon>
        <taxon>Micrococcales</taxon>
        <taxon>Microbacteriaceae</taxon>
        <taxon>Agromyces</taxon>
    </lineage>
</organism>
<feature type="compositionally biased region" description="Basic and acidic residues" evidence="1">
    <location>
        <begin position="216"/>
        <end position="225"/>
    </location>
</feature>
<dbReference type="Pfam" id="PF07460">
    <property type="entry name" value="NUMOD3"/>
    <property type="match status" value="2"/>
</dbReference>
<feature type="domain" description="Nuclease associated modular" evidence="2">
    <location>
        <begin position="147"/>
        <end position="176"/>
    </location>
</feature>
<dbReference type="OrthoDB" id="4528417at2"/>
<dbReference type="SUPFAM" id="SSF64496">
    <property type="entry name" value="DNA-binding domain of intron-encoded endonucleases"/>
    <property type="match status" value="2"/>
</dbReference>
<dbReference type="Proteomes" id="UP000291259">
    <property type="component" value="Chromosome"/>
</dbReference>
<protein>
    <submittedName>
        <fullName evidence="3">NUMOD3 motif protein</fullName>
    </submittedName>
</protein>
<evidence type="ECO:0000313" key="4">
    <source>
        <dbReference type="Proteomes" id="UP000291259"/>
    </source>
</evidence>
<keyword evidence="4" id="KW-1185">Reference proteome</keyword>
<dbReference type="AlphaFoldDB" id="A0A4P6FEH5"/>
<dbReference type="KEGG" id="agf:ET445_00810"/>
<feature type="compositionally biased region" description="Basic and acidic residues" evidence="1">
    <location>
        <begin position="149"/>
        <end position="160"/>
    </location>
</feature>
<reference evidence="3 4" key="1">
    <citation type="submission" date="2019-01" db="EMBL/GenBank/DDBJ databases">
        <title>Genome sequencing of strain FW100M-8.</title>
        <authorList>
            <person name="Heo J."/>
            <person name="Kim S.-J."/>
            <person name="Kim J.-S."/>
            <person name="Hong S.-B."/>
            <person name="Kwon S.-W."/>
        </authorList>
    </citation>
    <scope>NUCLEOTIDE SEQUENCE [LARGE SCALE GENOMIC DNA]</scope>
    <source>
        <strain evidence="3 4">FW100M-8</strain>
    </source>
</reference>
<dbReference type="GO" id="GO:0003677">
    <property type="term" value="F:DNA binding"/>
    <property type="evidence" value="ECO:0007669"/>
    <property type="project" value="InterPro"/>
</dbReference>
<sequence>MTDGPASSYIPFIGAIYGFSTYESAEIRYVGMTTTSVAVRERQHFKLAKSGARKSPFYDWLRRRGREHAYAIPLAVVMTDLDELAQAEIDWISRLRADGHRLLNLSAGGKGPNGHVWTEEQRKAAGDRARGRPTGVHLTGSDSPRWGHTHSDEQKAKWSEMRKGRNTGADNPNFGKFGAEHPAFGRDVSAQTRALLSEQKMGTKNPNFGRVMSADERARRSDALRGRSMPSSARSAHTRYHTNKGVYKETCRHCIEDRANERENES</sequence>
<feature type="region of interest" description="Disordered" evidence="1">
    <location>
        <begin position="216"/>
        <end position="241"/>
    </location>
</feature>
<feature type="compositionally biased region" description="Basic and acidic residues" evidence="1">
    <location>
        <begin position="117"/>
        <end position="130"/>
    </location>
</feature>
<name>A0A4P6FEH5_9MICO</name>
<proteinExistence type="predicted"/>
<evidence type="ECO:0000259" key="2">
    <source>
        <dbReference type="Pfam" id="PF07460"/>
    </source>
</evidence>
<accession>A0A4P6FEH5</accession>
<dbReference type="EMBL" id="CP035491">
    <property type="protein sequence ID" value="QAY72087.1"/>
    <property type="molecule type" value="Genomic_DNA"/>
</dbReference>
<evidence type="ECO:0000256" key="1">
    <source>
        <dbReference type="SAM" id="MobiDB-lite"/>
    </source>
</evidence>
<feature type="region of interest" description="Disordered" evidence="1">
    <location>
        <begin position="111"/>
        <end position="160"/>
    </location>
</feature>
<evidence type="ECO:0000313" key="3">
    <source>
        <dbReference type="EMBL" id="QAY72087.1"/>
    </source>
</evidence>
<gene>
    <name evidence="3" type="ORF">ET445_00810</name>
</gene>